<keyword evidence="2" id="KW-1185">Reference proteome</keyword>
<evidence type="ECO:0000313" key="1">
    <source>
        <dbReference type="EMBL" id="KAG6658579.1"/>
    </source>
</evidence>
<gene>
    <name evidence="1" type="ORF">CIPAW_04G171800</name>
</gene>
<dbReference type="Proteomes" id="UP000811609">
    <property type="component" value="Chromosome 4"/>
</dbReference>
<dbReference type="AlphaFoldDB" id="A0A8T1QWD9"/>
<dbReference type="EMBL" id="CM031812">
    <property type="protein sequence ID" value="KAG6658578.1"/>
    <property type="molecule type" value="Genomic_DNA"/>
</dbReference>
<name>A0A8T1QWD9_CARIL</name>
<evidence type="ECO:0000313" key="2">
    <source>
        <dbReference type="Proteomes" id="UP000811609"/>
    </source>
</evidence>
<dbReference type="EMBL" id="CM031812">
    <property type="protein sequence ID" value="KAG6658579.1"/>
    <property type="molecule type" value="Genomic_DNA"/>
</dbReference>
<sequence length="58" mass="6734">MFSFSLNICCCPEFMLFCHGVFQPHLTLHFSPNTCLVGCVTKWREGRNMHNLCNLLLE</sequence>
<reference evidence="1" key="1">
    <citation type="submission" date="2020-12" db="EMBL/GenBank/DDBJ databases">
        <title>WGS assembly of Carya illinoinensis cv. Pawnee.</title>
        <authorList>
            <person name="Platts A."/>
            <person name="Shu S."/>
            <person name="Wright S."/>
            <person name="Barry K."/>
            <person name="Edger P."/>
            <person name="Pires J.C."/>
            <person name="Schmutz J."/>
        </authorList>
    </citation>
    <scope>NUCLEOTIDE SEQUENCE</scope>
    <source>
        <tissue evidence="1">Leaf</tissue>
    </source>
</reference>
<accession>A0A8T1QWD9</accession>
<protein>
    <submittedName>
        <fullName evidence="1">Uncharacterized protein</fullName>
    </submittedName>
</protein>
<comment type="caution">
    <text evidence="1">The sequence shown here is derived from an EMBL/GenBank/DDBJ whole genome shotgun (WGS) entry which is preliminary data.</text>
</comment>
<dbReference type="EMBL" id="CM031812">
    <property type="protein sequence ID" value="KAG6658577.1"/>
    <property type="molecule type" value="Genomic_DNA"/>
</dbReference>
<organism evidence="1 2">
    <name type="scientific">Carya illinoinensis</name>
    <name type="common">Pecan</name>
    <dbReference type="NCBI Taxonomy" id="32201"/>
    <lineage>
        <taxon>Eukaryota</taxon>
        <taxon>Viridiplantae</taxon>
        <taxon>Streptophyta</taxon>
        <taxon>Embryophyta</taxon>
        <taxon>Tracheophyta</taxon>
        <taxon>Spermatophyta</taxon>
        <taxon>Magnoliopsida</taxon>
        <taxon>eudicotyledons</taxon>
        <taxon>Gunneridae</taxon>
        <taxon>Pentapetalae</taxon>
        <taxon>rosids</taxon>
        <taxon>fabids</taxon>
        <taxon>Fagales</taxon>
        <taxon>Juglandaceae</taxon>
        <taxon>Carya</taxon>
    </lineage>
</organism>
<proteinExistence type="predicted"/>